<proteinExistence type="predicted"/>
<keyword evidence="2 6" id="KW-0812">Transmembrane</keyword>
<sequence>MQVSRDIPEPHQWPDYSRDVSQPLPVQDSQGGVDSRPLEPSTPSWFYCPSLGWLFPFLFALSVLSGMIATPVKQLEIEIICKIFLRENGMPSHGGDYQSQCSTPEIQALVALVFSRVGSINSFTGITIVGAKMNRLGRKFLFYMMIIPPIFSLLLMIYMGSPHSKLGLHMLYFDAIFSGVTGGDSLTEPALISYIVDCTEKSKLSVIQFSIHLLISFSDGLPSRIQLTSRLMRQGICFSS</sequence>
<evidence type="ECO:0000256" key="4">
    <source>
        <dbReference type="ARBA" id="ARBA00023136"/>
    </source>
</evidence>
<keyword evidence="4 6" id="KW-0472">Membrane</keyword>
<evidence type="ECO:0000256" key="6">
    <source>
        <dbReference type="SAM" id="Phobius"/>
    </source>
</evidence>
<evidence type="ECO:0000256" key="3">
    <source>
        <dbReference type="ARBA" id="ARBA00022989"/>
    </source>
</evidence>
<dbReference type="GO" id="GO:0022857">
    <property type="term" value="F:transmembrane transporter activity"/>
    <property type="evidence" value="ECO:0007669"/>
    <property type="project" value="TreeGrafter"/>
</dbReference>
<reference evidence="7" key="1">
    <citation type="journal article" date="2020" name="Fungal Divers.">
        <title>Resolving the Mortierellaceae phylogeny through synthesis of multi-gene phylogenetics and phylogenomics.</title>
        <authorList>
            <person name="Vandepol N."/>
            <person name="Liber J."/>
            <person name="Desiro A."/>
            <person name="Na H."/>
            <person name="Kennedy M."/>
            <person name="Barry K."/>
            <person name="Grigoriev I.V."/>
            <person name="Miller A.N."/>
            <person name="O'Donnell K."/>
            <person name="Stajich J.E."/>
            <person name="Bonito G."/>
        </authorList>
    </citation>
    <scope>NUCLEOTIDE SEQUENCE</scope>
    <source>
        <strain evidence="7">KOD1015</strain>
    </source>
</reference>
<name>A0A9P6G1U3_9FUNG</name>
<organism evidence="7 8">
    <name type="scientific">Lunasporangiospora selenospora</name>
    <dbReference type="NCBI Taxonomy" id="979761"/>
    <lineage>
        <taxon>Eukaryota</taxon>
        <taxon>Fungi</taxon>
        <taxon>Fungi incertae sedis</taxon>
        <taxon>Mucoromycota</taxon>
        <taxon>Mortierellomycotina</taxon>
        <taxon>Mortierellomycetes</taxon>
        <taxon>Mortierellales</taxon>
        <taxon>Mortierellaceae</taxon>
        <taxon>Lunasporangiospora</taxon>
    </lineage>
</organism>
<evidence type="ECO:0000256" key="1">
    <source>
        <dbReference type="ARBA" id="ARBA00004141"/>
    </source>
</evidence>
<dbReference type="EMBL" id="JAABOA010000178">
    <property type="protein sequence ID" value="KAF9585464.1"/>
    <property type="molecule type" value="Genomic_DNA"/>
</dbReference>
<comment type="subcellular location">
    <subcellularLocation>
        <location evidence="1">Membrane</location>
        <topology evidence="1">Multi-pass membrane protein</topology>
    </subcellularLocation>
</comment>
<dbReference type="Proteomes" id="UP000780801">
    <property type="component" value="Unassembled WGS sequence"/>
</dbReference>
<keyword evidence="3 6" id="KW-1133">Transmembrane helix</keyword>
<dbReference type="PANTHER" id="PTHR23507:SF1">
    <property type="entry name" value="FI18259P1-RELATED"/>
    <property type="match status" value="1"/>
</dbReference>
<accession>A0A9P6G1U3</accession>
<protein>
    <submittedName>
        <fullName evidence="7">Uncharacterized protein</fullName>
    </submittedName>
</protein>
<keyword evidence="8" id="KW-1185">Reference proteome</keyword>
<dbReference type="OrthoDB" id="3026777at2759"/>
<feature type="transmembrane region" description="Helical" evidence="6">
    <location>
        <begin position="44"/>
        <end position="64"/>
    </location>
</feature>
<dbReference type="PANTHER" id="PTHR23507">
    <property type="entry name" value="ZGC:174356"/>
    <property type="match status" value="1"/>
</dbReference>
<dbReference type="GO" id="GO:0016020">
    <property type="term" value="C:membrane"/>
    <property type="evidence" value="ECO:0007669"/>
    <property type="project" value="UniProtKB-SubCell"/>
</dbReference>
<feature type="region of interest" description="Disordered" evidence="5">
    <location>
        <begin position="1"/>
        <end position="37"/>
    </location>
</feature>
<evidence type="ECO:0000313" key="8">
    <source>
        <dbReference type="Proteomes" id="UP000780801"/>
    </source>
</evidence>
<gene>
    <name evidence="7" type="ORF">BGW38_002255</name>
</gene>
<evidence type="ECO:0000313" key="7">
    <source>
        <dbReference type="EMBL" id="KAF9585464.1"/>
    </source>
</evidence>
<evidence type="ECO:0000256" key="5">
    <source>
        <dbReference type="SAM" id="MobiDB-lite"/>
    </source>
</evidence>
<dbReference type="AlphaFoldDB" id="A0A9P6G1U3"/>
<feature type="transmembrane region" description="Helical" evidence="6">
    <location>
        <begin position="140"/>
        <end position="160"/>
    </location>
</feature>
<evidence type="ECO:0000256" key="2">
    <source>
        <dbReference type="ARBA" id="ARBA00022692"/>
    </source>
</evidence>
<comment type="caution">
    <text evidence="7">The sequence shown here is derived from an EMBL/GenBank/DDBJ whole genome shotgun (WGS) entry which is preliminary data.</text>
</comment>